<protein>
    <recommendedName>
        <fullName evidence="2">DUF3444 domain-containing protein</fullName>
    </recommendedName>
</protein>
<dbReference type="PANTHER" id="PTHR45089:SF24">
    <property type="entry name" value="DNAJ HEAT SHOCK N-TERMINAL DOMAIN-CONTAINING PROTEIN"/>
    <property type="match status" value="1"/>
</dbReference>
<organism evidence="3">
    <name type="scientific">Nymphaea colorata</name>
    <name type="common">pocket water lily</name>
    <dbReference type="NCBI Taxonomy" id="210225"/>
    <lineage>
        <taxon>Eukaryota</taxon>
        <taxon>Viridiplantae</taxon>
        <taxon>Streptophyta</taxon>
        <taxon>Embryophyta</taxon>
        <taxon>Tracheophyta</taxon>
        <taxon>Spermatophyta</taxon>
        <taxon>Magnoliopsida</taxon>
        <taxon>Nymphaeales</taxon>
        <taxon>Nymphaeaceae</taxon>
        <taxon>Nymphaea</taxon>
    </lineage>
</organism>
<accession>A0A5K0WM05</accession>
<dbReference type="Pfam" id="PF11926">
    <property type="entry name" value="DUF3444"/>
    <property type="match status" value="1"/>
</dbReference>
<feature type="region of interest" description="Disordered" evidence="1">
    <location>
        <begin position="247"/>
        <end position="329"/>
    </location>
</feature>
<feature type="compositionally biased region" description="Low complexity" evidence="1">
    <location>
        <begin position="263"/>
        <end position="274"/>
    </location>
</feature>
<feature type="compositionally biased region" description="Polar residues" evidence="1">
    <location>
        <begin position="213"/>
        <end position="229"/>
    </location>
</feature>
<gene>
    <name evidence="3" type="ORF">NYM_LOCUS3751</name>
</gene>
<evidence type="ECO:0000256" key="1">
    <source>
        <dbReference type="SAM" id="MobiDB-lite"/>
    </source>
</evidence>
<dbReference type="OrthoDB" id="10250354at2759"/>
<feature type="compositionally biased region" description="Basic residues" evidence="1">
    <location>
        <begin position="161"/>
        <end position="174"/>
    </location>
</feature>
<evidence type="ECO:0000313" key="3">
    <source>
        <dbReference type="EMBL" id="VVV53347.1"/>
    </source>
</evidence>
<sequence length="573" mass="64177">MASSDGLCVTTLALPVADKESPTFWTMCAFCHYVHEYLRRYENLDIWCQTCRRPFRAIAMATAPPIVPGTDSYYYWPCSPFSQSPGPPGFGGYPAPIMDQNMAMPWRHFFSSPLPSLPPSEVSNDAQKIPTEQKAVASDPSQTTHTPLPVPTMNGDSSHRPLSKKKSARAKPSNRKSGERMKIHALTTEPRVTRSKNSEKQNEHVNQHEEESLSPTKSSPIQRNVSGNARNLLVKKAKLEILKNASENQKTEKCAASSPVNSTITTTPANTTARTQKRRNDNVEQKVRKVNSSRSGKSGSGSGSRKNSKSPADEKVGEPNHLIPDDPDGGEVYEMIQGICKDIVGAEEIEEPLATSLAIDVPDSDFYNFDDDRSEYSFEEGHVWAIYDEEDGMPRIYAKIQKVISRYPFSVQIAWLQSITRTKRSCGQFKITGGTTSNVLNLFSHKMNWETLPSGGDVRIYPRRHEVWAVHDKRNSSDSEDPSRYQIVEILQEYTEEHGVSLISLVKVSGFKSVYQRVQIGSDPFVWSLFKKDLHKFSHQIPARKISEDVPELSQDCWELDPAAIPNCLLKGD</sequence>
<feature type="domain" description="DUF3444" evidence="2">
    <location>
        <begin position="358"/>
        <end position="548"/>
    </location>
</feature>
<feature type="compositionally biased region" description="Basic and acidic residues" evidence="1">
    <location>
        <begin position="196"/>
        <end position="211"/>
    </location>
</feature>
<feature type="compositionally biased region" description="Basic and acidic residues" evidence="1">
    <location>
        <begin position="278"/>
        <end position="287"/>
    </location>
</feature>
<dbReference type="InterPro" id="IPR024593">
    <property type="entry name" value="DUF3444"/>
</dbReference>
<dbReference type="PANTHER" id="PTHR45089">
    <property type="entry name" value="DNAJ HEAT SHOCK AMINO-TERMINAL DOMAIN PROTEIN-RELATED"/>
    <property type="match status" value="1"/>
</dbReference>
<evidence type="ECO:0000259" key="2">
    <source>
        <dbReference type="Pfam" id="PF11926"/>
    </source>
</evidence>
<reference evidence="3" key="1">
    <citation type="submission" date="2019-09" db="EMBL/GenBank/DDBJ databases">
        <authorList>
            <person name="Zhang L."/>
        </authorList>
    </citation>
    <scope>NUCLEOTIDE SEQUENCE</scope>
</reference>
<dbReference type="Gramene" id="NC10G0032350.1">
    <property type="protein sequence ID" value="NC10G0032350.1:cds"/>
    <property type="gene ID" value="NC10G0032350"/>
</dbReference>
<name>A0A5K0WM05_9MAGN</name>
<dbReference type="OMA" id="CHTESRY"/>
<proteinExistence type="predicted"/>
<feature type="region of interest" description="Disordered" evidence="1">
    <location>
        <begin position="117"/>
        <end position="229"/>
    </location>
</feature>
<dbReference type="EMBL" id="LR721775">
    <property type="protein sequence ID" value="VVV53347.1"/>
    <property type="molecule type" value="Genomic_DNA"/>
</dbReference>
<dbReference type="AlphaFoldDB" id="A0A5K0WM05"/>